<evidence type="ECO:0000313" key="3">
    <source>
        <dbReference type="Proteomes" id="UP001529510"/>
    </source>
</evidence>
<dbReference type="AlphaFoldDB" id="A0ABD0N2R2"/>
<proteinExistence type="predicted"/>
<accession>A0ABD0N2R2</accession>
<dbReference type="EMBL" id="JAMKFB020000025">
    <property type="protein sequence ID" value="KAL0155848.1"/>
    <property type="molecule type" value="Genomic_DNA"/>
</dbReference>
<feature type="non-terminal residue" evidence="2">
    <location>
        <position position="1"/>
    </location>
</feature>
<dbReference type="Proteomes" id="UP001529510">
    <property type="component" value="Unassembled WGS sequence"/>
</dbReference>
<feature type="region of interest" description="Disordered" evidence="1">
    <location>
        <begin position="1"/>
        <end position="51"/>
    </location>
</feature>
<evidence type="ECO:0000313" key="2">
    <source>
        <dbReference type="EMBL" id="KAL0155848.1"/>
    </source>
</evidence>
<keyword evidence="3" id="KW-1185">Reference proteome</keyword>
<feature type="compositionally biased region" description="Basic and acidic residues" evidence="1">
    <location>
        <begin position="1"/>
        <end position="12"/>
    </location>
</feature>
<gene>
    <name evidence="2" type="ORF">M9458_050111</name>
</gene>
<reference evidence="2 3" key="1">
    <citation type="submission" date="2024-05" db="EMBL/GenBank/DDBJ databases">
        <title>Genome sequencing and assembly of Indian major carp, Cirrhinus mrigala (Hamilton, 1822).</title>
        <authorList>
            <person name="Mohindra V."/>
            <person name="Chowdhury L.M."/>
            <person name="Lal K."/>
            <person name="Jena J.K."/>
        </authorList>
    </citation>
    <scope>NUCLEOTIDE SEQUENCE [LARGE SCALE GENOMIC DNA]</scope>
    <source>
        <strain evidence="2">CM1030</strain>
        <tissue evidence="2">Blood</tissue>
    </source>
</reference>
<organism evidence="2 3">
    <name type="scientific">Cirrhinus mrigala</name>
    <name type="common">Mrigala</name>
    <dbReference type="NCBI Taxonomy" id="683832"/>
    <lineage>
        <taxon>Eukaryota</taxon>
        <taxon>Metazoa</taxon>
        <taxon>Chordata</taxon>
        <taxon>Craniata</taxon>
        <taxon>Vertebrata</taxon>
        <taxon>Euteleostomi</taxon>
        <taxon>Actinopterygii</taxon>
        <taxon>Neopterygii</taxon>
        <taxon>Teleostei</taxon>
        <taxon>Ostariophysi</taxon>
        <taxon>Cypriniformes</taxon>
        <taxon>Cyprinidae</taxon>
        <taxon>Labeoninae</taxon>
        <taxon>Labeonini</taxon>
        <taxon>Cirrhinus</taxon>
    </lineage>
</organism>
<sequence>VQRIRNALEELKGSSVLETQRTTSDEQHDSQGTARREDTKTTDECKDQTLKTSSVQTKLDTVYIKTEPVSLADENFTVINGQSDIRSESLDSLIGTLRQQIHTSDWLEKHKPELAAGQDPTQLDVFTDLLDKARK</sequence>
<feature type="compositionally biased region" description="Basic and acidic residues" evidence="1">
    <location>
        <begin position="23"/>
        <end position="49"/>
    </location>
</feature>
<protein>
    <submittedName>
        <fullName evidence="2">Uncharacterized protein</fullName>
    </submittedName>
</protein>
<comment type="caution">
    <text evidence="2">The sequence shown here is derived from an EMBL/GenBank/DDBJ whole genome shotgun (WGS) entry which is preliminary data.</text>
</comment>
<evidence type="ECO:0000256" key="1">
    <source>
        <dbReference type="SAM" id="MobiDB-lite"/>
    </source>
</evidence>
<name>A0ABD0N2R2_CIRMR</name>